<dbReference type="KEGG" id="tva:4762817"/>
<feature type="transmembrane region" description="Helical" evidence="1">
    <location>
        <begin position="37"/>
        <end position="56"/>
    </location>
</feature>
<keyword evidence="1" id="KW-1133">Transmembrane helix</keyword>
<keyword evidence="1" id="KW-0472">Membrane</keyword>
<feature type="transmembrane region" description="Helical" evidence="1">
    <location>
        <begin position="95"/>
        <end position="119"/>
    </location>
</feature>
<keyword evidence="3" id="KW-1185">Reference proteome</keyword>
<evidence type="ECO:0000313" key="2">
    <source>
        <dbReference type="EMBL" id="EAY04952.1"/>
    </source>
</evidence>
<feature type="transmembrane region" description="Helical" evidence="1">
    <location>
        <begin position="7"/>
        <end position="31"/>
    </location>
</feature>
<dbReference type="InParanoid" id="A2EQX8"/>
<dbReference type="EMBL" id="DS113461">
    <property type="protein sequence ID" value="EAY04952.1"/>
    <property type="molecule type" value="Genomic_DNA"/>
</dbReference>
<protein>
    <submittedName>
        <fullName evidence="2">Uncharacterized protein</fullName>
    </submittedName>
</protein>
<dbReference type="RefSeq" id="XP_001317175.1">
    <property type="nucleotide sequence ID" value="XM_001317140.1"/>
</dbReference>
<reference evidence="2" key="1">
    <citation type="submission" date="2006-10" db="EMBL/GenBank/DDBJ databases">
        <authorList>
            <person name="Amadeo P."/>
            <person name="Zhao Q."/>
            <person name="Wortman J."/>
            <person name="Fraser-Liggett C."/>
            <person name="Carlton J."/>
        </authorList>
    </citation>
    <scope>NUCLEOTIDE SEQUENCE</scope>
    <source>
        <strain evidence="2">G3</strain>
    </source>
</reference>
<dbReference type="Proteomes" id="UP000001542">
    <property type="component" value="Unassembled WGS sequence"/>
</dbReference>
<evidence type="ECO:0000256" key="1">
    <source>
        <dbReference type="SAM" id="Phobius"/>
    </source>
</evidence>
<feature type="transmembrane region" description="Helical" evidence="1">
    <location>
        <begin position="63"/>
        <end position="83"/>
    </location>
</feature>
<proteinExistence type="predicted"/>
<feature type="transmembrane region" description="Helical" evidence="1">
    <location>
        <begin position="140"/>
        <end position="158"/>
    </location>
</feature>
<gene>
    <name evidence="2" type="ORF">TVAG_040040</name>
</gene>
<evidence type="ECO:0000313" key="3">
    <source>
        <dbReference type="Proteomes" id="UP000001542"/>
    </source>
</evidence>
<reference evidence="2" key="2">
    <citation type="journal article" date="2007" name="Science">
        <title>Draft genome sequence of the sexually transmitted pathogen Trichomonas vaginalis.</title>
        <authorList>
            <person name="Carlton J.M."/>
            <person name="Hirt R.P."/>
            <person name="Silva J.C."/>
            <person name="Delcher A.L."/>
            <person name="Schatz M."/>
            <person name="Zhao Q."/>
            <person name="Wortman J.R."/>
            <person name="Bidwell S.L."/>
            <person name="Alsmark U.C.M."/>
            <person name="Besteiro S."/>
            <person name="Sicheritz-Ponten T."/>
            <person name="Noel C.J."/>
            <person name="Dacks J.B."/>
            <person name="Foster P.G."/>
            <person name="Simillion C."/>
            <person name="Van de Peer Y."/>
            <person name="Miranda-Saavedra D."/>
            <person name="Barton G.J."/>
            <person name="Westrop G.D."/>
            <person name="Mueller S."/>
            <person name="Dessi D."/>
            <person name="Fiori P.L."/>
            <person name="Ren Q."/>
            <person name="Paulsen I."/>
            <person name="Zhang H."/>
            <person name="Bastida-Corcuera F.D."/>
            <person name="Simoes-Barbosa A."/>
            <person name="Brown M.T."/>
            <person name="Hayes R.D."/>
            <person name="Mukherjee M."/>
            <person name="Okumura C.Y."/>
            <person name="Schneider R."/>
            <person name="Smith A.J."/>
            <person name="Vanacova S."/>
            <person name="Villalvazo M."/>
            <person name="Haas B.J."/>
            <person name="Pertea M."/>
            <person name="Feldblyum T.V."/>
            <person name="Utterback T.R."/>
            <person name="Shu C.L."/>
            <person name="Osoegawa K."/>
            <person name="de Jong P.J."/>
            <person name="Hrdy I."/>
            <person name="Horvathova L."/>
            <person name="Zubacova Z."/>
            <person name="Dolezal P."/>
            <person name="Malik S.B."/>
            <person name="Logsdon J.M. Jr."/>
            <person name="Henze K."/>
            <person name="Gupta A."/>
            <person name="Wang C.C."/>
            <person name="Dunne R.L."/>
            <person name="Upcroft J.A."/>
            <person name="Upcroft P."/>
            <person name="White O."/>
            <person name="Salzberg S.L."/>
            <person name="Tang P."/>
            <person name="Chiu C.-H."/>
            <person name="Lee Y.-S."/>
            <person name="Embley T.M."/>
            <person name="Coombs G.H."/>
            <person name="Mottram J.C."/>
            <person name="Tachezy J."/>
            <person name="Fraser-Liggett C.M."/>
            <person name="Johnson P.J."/>
        </authorList>
    </citation>
    <scope>NUCLEOTIDE SEQUENCE [LARGE SCALE GENOMIC DNA]</scope>
    <source>
        <strain evidence="2">G3</strain>
    </source>
</reference>
<sequence length="225" mass="24950">MEPKYFCMIFLGGLYLVTSNAVGLFLSVSFLSKISGILNSIAILALGGYFGYIAYLKRQTKEYLYIYAGVGAIGIIGGIEMMIQSFKEDFYTKSWFLRFIAVLFMGGALQEAASLYYYIPIQRFGTGLIPIFNISEIQQMYIFLLTTLISVFIQAVAICPNFPESSHFGYMILRVFIACLFSLVVGGATGYFLNTRSENAGYITQADQPSTAIEQVVDVEAPQAN</sequence>
<accession>A2EQX8</accession>
<dbReference type="VEuPathDB" id="TrichDB:TVAGG3_0693690"/>
<name>A2EQX8_TRIV3</name>
<organism evidence="2 3">
    <name type="scientific">Trichomonas vaginalis (strain ATCC PRA-98 / G3)</name>
    <dbReference type="NCBI Taxonomy" id="412133"/>
    <lineage>
        <taxon>Eukaryota</taxon>
        <taxon>Metamonada</taxon>
        <taxon>Parabasalia</taxon>
        <taxon>Trichomonadida</taxon>
        <taxon>Trichomonadidae</taxon>
        <taxon>Trichomonas</taxon>
    </lineage>
</organism>
<dbReference type="VEuPathDB" id="TrichDB:TVAG_040040"/>
<feature type="transmembrane region" description="Helical" evidence="1">
    <location>
        <begin position="170"/>
        <end position="193"/>
    </location>
</feature>
<dbReference type="AlphaFoldDB" id="A2EQX8"/>
<keyword evidence="1" id="KW-0812">Transmembrane</keyword>